<evidence type="ECO:0000313" key="2">
    <source>
        <dbReference type="Proteomes" id="UP000054217"/>
    </source>
</evidence>
<gene>
    <name evidence="1" type="ORF">M404DRAFT_1005650</name>
</gene>
<accession>A0A0C3NS52</accession>
<keyword evidence="2" id="KW-1185">Reference proteome</keyword>
<sequence length="63" mass="6788">MCCCFAQVGGVRCNPQNVEYAGRAALSFQEVHCQVGVSLAQIKTDDGTQRGVPLARRTASCVW</sequence>
<dbReference type="EMBL" id="KN832019">
    <property type="protein sequence ID" value="KIN98123.1"/>
    <property type="molecule type" value="Genomic_DNA"/>
</dbReference>
<dbReference type="Proteomes" id="UP000054217">
    <property type="component" value="Unassembled WGS sequence"/>
</dbReference>
<organism evidence="1 2">
    <name type="scientific">Pisolithus tinctorius Marx 270</name>
    <dbReference type="NCBI Taxonomy" id="870435"/>
    <lineage>
        <taxon>Eukaryota</taxon>
        <taxon>Fungi</taxon>
        <taxon>Dikarya</taxon>
        <taxon>Basidiomycota</taxon>
        <taxon>Agaricomycotina</taxon>
        <taxon>Agaricomycetes</taxon>
        <taxon>Agaricomycetidae</taxon>
        <taxon>Boletales</taxon>
        <taxon>Sclerodermatineae</taxon>
        <taxon>Pisolithaceae</taxon>
        <taxon>Pisolithus</taxon>
    </lineage>
</organism>
<dbReference type="AlphaFoldDB" id="A0A0C3NS52"/>
<protein>
    <submittedName>
        <fullName evidence="1">Uncharacterized protein</fullName>
    </submittedName>
</protein>
<dbReference type="InParanoid" id="A0A0C3NS52"/>
<name>A0A0C3NS52_PISTI</name>
<dbReference type="HOGENOM" id="CLU_2886793_0_0_1"/>
<evidence type="ECO:0000313" key="1">
    <source>
        <dbReference type="EMBL" id="KIN98123.1"/>
    </source>
</evidence>
<reference evidence="2" key="2">
    <citation type="submission" date="2015-01" db="EMBL/GenBank/DDBJ databases">
        <title>Evolutionary Origins and Diversification of the Mycorrhizal Mutualists.</title>
        <authorList>
            <consortium name="DOE Joint Genome Institute"/>
            <consortium name="Mycorrhizal Genomics Consortium"/>
            <person name="Kohler A."/>
            <person name="Kuo A."/>
            <person name="Nagy L.G."/>
            <person name="Floudas D."/>
            <person name="Copeland A."/>
            <person name="Barry K.W."/>
            <person name="Cichocki N."/>
            <person name="Veneault-Fourrey C."/>
            <person name="LaButti K."/>
            <person name="Lindquist E.A."/>
            <person name="Lipzen A."/>
            <person name="Lundell T."/>
            <person name="Morin E."/>
            <person name="Murat C."/>
            <person name="Riley R."/>
            <person name="Ohm R."/>
            <person name="Sun H."/>
            <person name="Tunlid A."/>
            <person name="Henrissat B."/>
            <person name="Grigoriev I.V."/>
            <person name="Hibbett D.S."/>
            <person name="Martin F."/>
        </authorList>
    </citation>
    <scope>NUCLEOTIDE SEQUENCE [LARGE SCALE GENOMIC DNA]</scope>
    <source>
        <strain evidence="2">Marx 270</strain>
    </source>
</reference>
<reference evidence="1 2" key="1">
    <citation type="submission" date="2014-04" db="EMBL/GenBank/DDBJ databases">
        <authorList>
            <consortium name="DOE Joint Genome Institute"/>
            <person name="Kuo A."/>
            <person name="Kohler A."/>
            <person name="Costa M.D."/>
            <person name="Nagy L.G."/>
            <person name="Floudas D."/>
            <person name="Copeland A."/>
            <person name="Barry K.W."/>
            <person name="Cichocki N."/>
            <person name="Veneault-Fourrey C."/>
            <person name="LaButti K."/>
            <person name="Lindquist E.A."/>
            <person name="Lipzen A."/>
            <person name="Lundell T."/>
            <person name="Morin E."/>
            <person name="Murat C."/>
            <person name="Sun H."/>
            <person name="Tunlid A."/>
            <person name="Henrissat B."/>
            <person name="Grigoriev I.V."/>
            <person name="Hibbett D.S."/>
            <person name="Martin F."/>
            <person name="Nordberg H.P."/>
            <person name="Cantor M.N."/>
            <person name="Hua S.X."/>
        </authorList>
    </citation>
    <scope>NUCLEOTIDE SEQUENCE [LARGE SCALE GENOMIC DNA]</scope>
    <source>
        <strain evidence="1 2">Marx 270</strain>
    </source>
</reference>
<proteinExistence type="predicted"/>